<dbReference type="EC" id="1.4.3.-" evidence="3"/>
<dbReference type="InterPro" id="IPR036188">
    <property type="entry name" value="FAD/NAD-bd_sf"/>
</dbReference>
<accession>A0A063Y8A3</accession>
<keyword evidence="1 3" id="KW-0560">Oxidoreductase</keyword>
<dbReference type="EMBL" id="JMSZ01000001">
    <property type="protein sequence ID" value="KDE41345.1"/>
    <property type="molecule type" value="Genomic_DNA"/>
</dbReference>
<comment type="caution">
    <text evidence="3">The sequence shown here is derived from an EMBL/GenBank/DDBJ whole genome shotgun (WGS) entry which is preliminary data.</text>
</comment>
<name>A0A063Y8A3_9GAMM</name>
<dbReference type="SUPFAM" id="SSF51905">
    <property type="entry name" value="FAD/NAD(P)-binding domain"/>
    <property type="match status" value="1"/>
</dbReference>
<dbReference type="InterPro" id="IPR006076">
    <property type="entry name" value="FAD-dep_OxRdtase"/>
</dbReference>
<dbReference type="STRING" id="267850.ADINL_0025"/>
<dbReference type="Gene3D" id="3.50.50.60">
    <property type="entry name" value="FAD/NAD(P)-binding domain"/>
    <property type="match status" value="1"/>
</dbReference>
<evidence type="ECO:0000313" key="3">
    <source>
        <dbReference type="EMBL" id="KDE41345.1"/>
    </source>
</evidence>
<dbReference type="GO" id="GO:0016491">
    <property type="term" value="F:oxidoreductase activity"/>
    <property type="evidence" value="ECO:0007669"/>
    <property type="project" value="UniProtKB-KW"/>
</dbReference>
<dbReference type="GO" id="GO:0005737">
    <property type="term" value="C:cytoplasm"/>
    <property type="evidence" value="ECO:0007669"/>
    <property type="project" value="TreeGrafter"/>
</dbReference>
<evidence type="ECO:0000313" key="4">
    <source>
        <dbReference type="Proteomes" id="UP000027318"/>
    </source>
</evidence>
<protein>
    <submittedName>
        <fullName evidence="3">Gamma-glutamyl-putrescine oxidase</fullName>
        <ecNumber evidence="3">1.4.3.-</ecNumber>
    </submittedName>
</protein>
<organism evidence="3 4">
    <name type="scientific">Nitrincola lacisaponensis</name>
    <dbReference type="NCBI Taxonomy" id="267850"/>
    <lineage>
        <taxon>Bacteria</taxon>
        <taxon>Pseudomonadati</taxon>
        <taxon>Pseudomonadota</taxon>
        <taxon>Gammaproteobacteria</taxon>
        <taxon>Oceanospirillales</taxon>
        <taxon>Oceanospirillaceae</taxon>
        <taxon>Nitrincola</taxon>
    </lineage>
</organism>
<reference evidence="3 4" key="1">
    <citation type="journal article" date="2005" name="Int. J. Syst. Evol. Microbiol.">
        <title>Nitrincola lacisaponensis gen. nov., sp. nov., a novel alkaliphilic bacterium isolated from an alkaline, saline lake.</title>
        <authorList>
            <person name="Dimitriu P.A."/>
            <person name="Shukla S.K."/>
            <person name="Conradt J."/>
            <person name="Marquez M.C."/>
            <person name="Ventosa A."/>
            <person name="Maglia A."/>
            <person name="Peyton B.M."/>
            <person name="Pinkart H.C."/>
            <person name="Mormile M.R."/>
        </authorList>
    </citation>
    <scope>NUCLEOTIDE SEQUENCE [LARGE SCALE GENOMIC DNA]</scope>
    <source>
        <strain evidence="3 4">4CA</strain>
    </source>
</reference>
<dbReference type="AlphaFoldDB" id="A0A063Y8A3"/>
<dbReference type="Proteomes" id="UP000027318">
    <property type="component" value="Unassembled WGS sequence"/>
</dbReference>
<keyword evidence="4" id="KW-1185">Reference proteome</keyword>
<dbReference type="PANTHER" id="PTHR13847:SF281">
    <property type="entry name" value="FAD DEPENDENT OXIDOREDUCTASE DOMAIN-CONTAINING PROTEIN"/>
    <property type="match status" value="1"/>
</dbReference>
<evidence type="ECO:0000256" key="1">
    <source>
        <dbReference type="ARBA" id="ARBA00023002"/>
    </source>
</evidence>
<gene>
    <name evidence="3" type="ORF">ADINL_0025</name>
</gene>
<feature type="domain" description="FAD dependent oxidoreductase" evidence="2">
    <location>
        <begin position="31"/>
        <end position="386"/>
    </location>
</feature>
<dbReference type="Gene3D" id="3.30.9.10">
    <property type="entry name" value="D-Amino Acid Oxidase, subunit A, domain 2"/>
    <property type="match status" value="1"/>
</dbReference>
<proteinExistence type="predicted"/>
<dbReference type="PANTHER" id="PTHR13847">
    <property type="entry name" value="SARCOSINE DEHYDROGENASE-RELATED"/>
    <property type="match status" value="1"/>
</dbReference>
<evidence type="ECO:0000259" key="2">
    <source>
        <dbReference type="Pfam" id="PF01266"/>
    </source>
</evidence>
<sequence length="431" mass="47320">MSATEHTHSWYAATRNQQPVWPSLQGSLDVDVCVVGAGFTGVNTALELAQRGFRVALLEARRVGWGASGRNGGELIRGIGHDLDQFRNTLGDAGVLALKQMGTEALELVKQRIETHQIACDLVLGYADLGTTQKHRPQLEQELQALQAINYPHPLRLLEPDELKQQVVNSDFYTGALVDEGSGHLHPLNLLLGEAQVAEQLGVTIFEQTEVLRVSKGERPVVYTAQGQVHCDRLVLGCNGYLNPDLDPWLGGKILPAGSYIVATEPLTDAQCEQLMPGRKAVADMRTALDYYRISQDNRLIFGGLCTYNGKDPKDIAAALRPNIAKVFPQLGRVNIEYQWGGMLGIGANRLPQIGQLPDCPSIYYAQAYAGHGVNATHLAAKLLAETISGETDERYQLFTQVSHLTFPGGRRLRAPLLVAGMLWHRFKELF</sequence>
<dbReference type="RefSeq" id="WP_036542277.1">
    <property type="nucleotide sequence ID" value="NZ_JMSZ01000001.1"/>
</dbReference>
<dbReference type="PATRIC" id="fig|267850.7.peg.25"/>
<dbReference type="Pfam" id="PF01266">
    <property type="entry name" value="DAO"/>
    <property type="match status" value="1"/>
</dbReference>